<evidence type="ECO:0000313" key="3">
    <source>
        <dbReference type="Proteomes" id="UP000644693"/>
    </source>
</evidence>
<dbReference type="InterPro" id="IPR036255">
    <property type="entry name" value="YgfB-like_sf"/>
</dbReference>
<evidence type="ECO:0000256" key="1">
    <source>
        <dbReference type="ARBA" id="ARBA00038308"/>
    </source>
</evidence>
<dbReference type="EMBL" id="BMYM01000002">
    <property type="protein sequence ID" value="GHD35326.1"/>
    <property type="molecule type" value="Genomic_DNA"/>
</dbReference>
<dbReference type="InterPro" id="IPR011978">
    <property type="entry name" value="YgfB-like"/>
</dbReference>
<proteinExistence type="inferred from homology"/>
<reference evidence="2" key="2">
    <citation type="submission" date="2020-09" db="EMBL/GenBank/DDBJ databases">
        <authorList>
            <person name="Sun Q."/>
            <person name="Kim S."/>
        </authorList>
    </citation>
    <scope>NUCLEOTIDE SEQUENCE</scope>
    <source>
        <strain evidence="2">KCTC 23430</strain>
    </source>
</reference>
<dbReference type="Gene3D" id="1.20.120.740">
    <property type="entry name" value="YgfB uncharacterised protein family UPF0149, PF03695"/>
    <property type="match status" value="1"/>
</dbReference>
<dbReference type="RefSeq" id="WP_189477859.1">
    <property type="nucleotide sequence ID" value="NZ_BMYM01000002.1"/>
</dbReference>
<dbReference type="Proteomes" id="UP000644693">
    <property type="component" value="Unassembled WGS sequence"/>
</dbReference>
<reference evidence="2" key="1">
    <citation type="journal article" date="2014" name="Int. J. Syst. Evol. Microbiol.">
        <title>Complete genome sequence of Corynebacterium casei LMG S-19264T (=DSM 44701T), isolated from a smear-ripened cheese.</title>
        <authorList>
            <consortium name="US DOE Joint Genome Institute (JGI-PGF)"/>
            <person name="Walter F."/>
            <person name="Albersmeier A."/>
            <person name="Kalinowski J."/>
            <person name="Ruckert C."/>
        </authorList>
    </citation>
    <scope>NUCLEOTIDE SEQUENCE</scope>
    <source>
        <strain evidence="2">KCTC 23430</strain>
    </source>
</reference>
<comment type="similarity">
    <text evidence="1">Belongs to the UPF0149 family.</text>
</comment>
<dbReference type="SUPFAM" id="SSF101327">
    <property type="entry name" value="YgfB-like"/>
    <property type="match status" value="1"/>
</dbReference>
<comment type="caution">
    <text evidence="2">The sequence shown here is derived from an EMBL/GenBank/DDBJ whole genome shotgun (WGS) entry which is preliminary data.</text>
</comment>
<gene>
    <name evidence="2" type="primary">ygfB</name>
    <name evidence="2" type="ORF">GCM10007053_22080</name>
</gene>
<dbReference type="AlphaFoldDB" id="A0A918XKP5"/>
<dbReference type="Pfam" id="PF03695">
    <property type="entry name" value="UPF0149"/>
    <property type="match status" value="1"/>
</dbReference>
<dbReference type="GO" id="GO:0005829">
    <property type="term" value="C:cytosol"/>
    <property type="evidence" value="ECO:0007669"/>
    <property type="project" value="TreeGrafter"/>
</dbReference>
<protein>
    <submittedName>
        <fullName evidence="2">UPF0149 protein YgfB</fullName>
    </submittedName>
</protein>
<evidence type="ECO:0000313" key="2">
    <source>
        <dbReference type="EMBL" id="GHD35326.1"/>
    </source>
</evidence>
<sequence>MFDPQPGDSGVFDFEEIANELLEQGERVSPAELHGCLAGLLGSMGQVSPETALAALNQALSLDLHGELAERVQQLHSVTAAAVMDDAFEFHPLLPDDDEDLAIRTESLAAWCRGFLAGYAQGKVSTGATGAAVAEDSAEALKDFAAIAQAALDDDQDEEESENSYAEIVEYLRFAALNVVMDSLARREDAADDDQGQLH</sequence>
<name>A0A918XKP5_9GAMM</name>
<keyword evidence="3" id="KW-1185">Reference proteome</keyword>
<organism evidence="2 3">
    <name type="scientific">Parahalioglobus pacificus</name>
    <dbReference type="NCBI Taxonomy" id="930806"/>
    <lineage>
        <taxon>Bacteria</taxon>
        <taxon>Pseudomonadati</taxon>
        <taxon>Pseudomonadota</taxon>
        <taxon>Gammaproteobacteria</taxon>
        <taxon>Cellvibrionales</taxon>
        <taxon>Halieaceae</taxon>
        <taxon>Parahalioglobus</taxon>
    </lineage>
</organism>
<accession>A0A918XKP5</accession>
<dbReference type="PANTHER" id="PTHR37528:SF1">
    <property type="entry name" value="UPF0149 PROTEIN YGFB"/>
    <property type="match status" value="1"/>
</dbReference>
<dbReference type="PANTHER" id="PTHR37528">
    <property type="entry name" value="UPF0149 PROTEIN YGFB"/>
    <property type="match status" value="1"/>
</dbReference>